<accession>A0AC61D9C1</accession>
<dbReference type="Proteomes" id="UP000224460">
    <property type="component" value="Unassembled WGS sequence"/>
</dbReference>
<sequence>MKEKFTNISLRTKLKLFMFFMLIPMMCMVIYLIIKLSTYTDKYTPIVNDVMIASEFDMRFKEQIDYTMYRIAIGSDEYENSNIEQILQEMDDYLEQLKEGTALESNKKQVRMAQRNLVILEKSIYKLINNCKETGHYDENMSILDNDIYVLTKLITEEIREYMYYEALELEKVRKAVETDIHTTLKVVFCILMVVLGVTWALVIVISDSISKPIRHLCEITKQVGTGDFTMQKIKGGGDEIATLESSFNNMLVKINKLVDNIKSKQNTLRLAELKLLQAQINPHFLYNTLDAISWMAEDGQSEEVVDLVSALSEFFRVSLSKGRDYITLKEEESHIRSYLQIQQFRYADILEYEINIPQELSEFPILKLTLQPIVENALYHGIKQKRGKGKISVEGEYSNQAILLTVKDNGIGMTQETLDKIRKSIKKEGPVTLDTGFGLANVNERIRLNYGKEYGLRIESEYNVGTTVVVHLPMKPLEKDLEEKKISSKII</sequence>
<gene>
    <name evidence="1" type="ORF">CS063_14715</name>
</gene>
<organism evidence="1 2">
    <name type="scientific">Sporanaerobium hydrogeniformans</name>
    <dbReference type="NCBI Taxonomy" id="3072179"/>
    <lineage>
        <taxon>Bacteria</taxon>
        <taxon>Bacillati</taxon>
        <taxon>Bacillota</taxon>
        <taxon>Clostridia</taxon>
        <taxon>Lachnospirales</taxon>
        <taxon>Lachnospiraceae</taxon>
        <taxon>Sporanaerobium</taxon>
    </lineage>
</organism>
<protein>
    <submittedName>
        <fullName evidence="1">Two-component sensor histidine kinase</fullName>
    </submittedName>
</protein>
<keyword evidence="1" id="KW-0808">Transferase</keyword>
<comment type="caution">
    <text evidence="1">The sequence shown here is derived from an EMBL/GenBank/DDBJ whole genome shotgun (WGS) entry which is preliminary data.</text>
</comment>
<name>A0AC61D9C1_9FIRM</name>
<keyword evidence="2" id="KW-1185">Reference proteome</keyword>
<evidence type="ECO:0000313" key="1">
    <source>
        <dbReference type="EMBL" id="PHV69612.1"/>
    </source>
</evidence>
<proteinExistence type="predicted"/>
<reference evidence="1" key="1">
    <citation type="submission" date="2017-10" db="EMBL/GenBank/DDBJ databases">
        <title>Genome sequence of cellulolytic Lachnospiraceae bacterium XHS1971 isolated from hotspring sediment.</title>
        <authorList>
            <person name="Vasudevan G."/>
            <person name="Joshi A.J."/>
            <person name="Hivarkar S."/>
            <person name="Lanjekar V.B."/>
            <person name="Dhakephalkar P.K."/>
            <person name="Dagar S."/>
        </authorList>
    </citation>
    <scope>NUCLEOTIDE SEQUENCE</scope>
    <source>
        <strain evidence="1">XHS1971</strain>
    </source>
</reference>
<dbReference type="EMBL" id="PEDL01000022">
    <property type="protein sequence ID" value="PHV69612.1"/>
    <property type="molecule type" value="Genomic_DNA"/>
</dbReference>
<evidence type="ECO:0000313" key="2">
    <source>
        <dbReference type="Proteomes" id="UP000224460"/>
    </source>
</evidence>
<keyword evidence="1" id="KW-0418">Kinase</keyword>